<evidence type="ECO:0000313" key="9">
    <source>
        <dbReference type="Proteomes" id="UP000639643"/>
    </source>
</evidence>
<dbReference type="InterPro" id="IPR056002">
    <property type="entry name" value="DUF7580"/>
</dbReference>
<evidence type="ECO:0000259" key="6">
    <source>
        <dbReference type="Pfam" id="PF00082"/>
    </source>
</evidence>
<dbReference type="InterPro" id="IPR015500">
    <property type="entry name" value="Peptidase_S8_subtilisin-rel"/>
</dbReference>
<dbReference type="AlphaFoldDB" id="A0A8H6NDV9"/>
<feature type="domain" description="DUF7580" evidence="7">
    <location>
        <begin position="79"/>
        <end position="384"/>
    </location>
</feature>
<dbReference type="GO" id="GO:0006508">
    <property type="term" value="P:proteolysis"/>
    <property type="evidence" value="ECO:0007669"/>
    <property type="project" value="UniProtKB-KW"/>
</dbReference>
<proteinExistence type="inferred from homology"/>
<dbReference type="PANTHER" id="PTHR43806:SF11">
    <property type="entry name" value="CEREVISIN-RELATED"/>
    <property type="match status" value="1"/>
</dbReference>
<feature type="active site" description="Charge relay system" evidence="5">
    <location>
        <position position="528"/>
    </location>
</feature>
<dbReference type="Pfam" id="PF24476">
    <property type="entry name" value="DUF7580"/>
    <property type="match status" value="1"/>
</dbReference>
<protein>
    <submittedName>
        <fullName evidence="8">Pfs domain-containing protein</fullName>
    </submittedName>
</protein>
<dbReference type="SUPFAM" id="SSF52743">
    <property type="entry name" value="Subtilisin-like"/>
    <property type="match status" value="1"/>
</dbReference>
<evidence type="ECO:0000259" key="7">
    <source>
        <dbReference type="Pfam" id="PF24476"/>
    </source>
</evidence>
<feature type="active site" description="Charge relay system" evidence="5">
    <location>
        <position position="717"/>
    </location>
</feature>
<evidence type="ECO:0000256" key="5">
    <source>
        <dbReference type="PROSITE-ProRule" id="PRU01240"/>
    </source>
</evidence>
<keyword evidence="9" id="KW-1185">Reference proteome</keyword>
<evidence type="ECO:0000256" key="2">
    <source>
        <dbReference type="ARBA" id="ARBA00022670"/>
    </source>
</evidence>
<dbReference type="PROSITE" id="PS00136">
    <property type="entry name" value="SUBTILASE_ASP"/>
    <property type="match status" value="1"/>
</dbReference>
<comment type="similarity">
    <text evidence="1 5">Belongs to the peptidase S8 family.</text>
</comment>
<evidence type="ECO:0000256" key="1">
    <source>
        <dbReference type="ARBA" id="ARBA00011073"/>
    </source>
</evidence>
<keyword evidence="4 5" id="KW-0720">Serine protease</keyword>
<evidence type="ECO:0000313" key="8">
    <source>
        <dbReference type="EMBL" id="KAF6829308.1"/>
    </source>
</evidence>
<dbReference type="Proteomes" id="UP000639643">
    <property type="component" value="Unassembled WGS sequence"/>
</dbReference>
<keyword evidence="2 5" id="KW-0645">Protease</keyword>
<name>A0A8H6NDV9_9PEZI</name>
<keyword evidence="3 5" id="KW-0378">Hydrolase</keyword>
<dbReference type="InterPro" id="IPR050131">
    <property type="entry name" value="Peptidase_S8_subtilisin-like"/>
</dbReference>
<dbReference type="PROSITE" id="PS51892">
    <property type="entry name" value="SUBTILASE"/>
    <property type="match status" value="1"/>
</dbReference>
<comment type="caution">
    <text evidence="8">The sequence shown here is derived from an EMBL/GenBank/DDBJ whole genome shotgun (WGS) entry which is preliminary data.</text>
</comment>
<dbReference type="GO" id="GO:0004252">
    <property type="term" value="F:serine-type endopeptidase activity"/>
    <property type="evidence" value="ECO:0007669"/>
    <property type="project" value="UniProtKB-UniRule"/>
</dbReference>
<evidence type="ECO:0000256" key="3">
    <source>
        <dbReference type="ARBA" id="ARBA00022801"/>
    </source>
</evidence>
<organism evidence="8 9">
    <name type="scientific">Colletotrichum musicola</name>
    <dbReference type="NCBI Taxonomy" id="2175873"/>
    <lineage>
        <taxon>Eukaryota</taxon>
        <taxon>Fungi</taxon>
        <taxon>Dikarya</taxon>
        <taxon>Ascomycota</taxon>
        <taxon>Pezizomycotina</taxon>
        <taxon>Sordariomycetes</taxon>
        <taxon>Hypocreomycetidae</taxon>
        <taxon>Glomerellales</taxon>
        <taxon>Glomerellaceae</taxon>
        <taxon>Colletotrichum</taxon>
        <taxon>Colletotrichum orchidearum species complex</taxon>
    </lineage>
</organism>
<dbReference type="EMBL" id="WIGM01000314">
    <property type="protein sequence ID" value="KAF6829308.1"/>
    <property type="molecule type" value="Genomic_DNA"/>
</dbReference>
<dbReference type="PRINTS" id="PR00723">
    <property type="entry name" value="SUBTILISIN"/>
</dbReference>
<dbReference type="InterPro" id="IPR036852">
    <property type="entry name" value="Peptidase_S8/S53_dom_sf"/>
</dbReference>
<dbReference type="OrthoDB" id="4833632at2759"/>
<sequence length="801" mass="89632">NSRCQEKLGEREVENISEPSQGVWQLAQSLFDAMSGCRNCPCHGNDDCGARLELRTYRTPNKSTKPRYRKTQKKIDGIVAVEFDMFLSVERKWRAIRVHAVKELRVGFDLPGDSALPGKMFITETPRLDRLCRPLAKIQTTPLLRLELKLTDRQLFEMGFEKHNFLIEETAGATSLAHYIETGHAGLNEKTKRLLSLIIAYTVLHLHGTSWLQPGWGSSNIKFFQKASSEIPLRPFIERSLPEDSTSQAVSSVENICGENIDNEGCDPDLSHPCPALITLAIILMEIELKKPFRKMAEEHRIHFVNGSDGPILLLDVDQVFNGDDESGQEGWRTQIPENTHLFTAIENCLDYELWEEEDGTSLDPQTLRSRIYENVVHPLEQHLIGGFSYITLDSVDTHAKEIDFGRWGQISGNQAKVQPTPSRSNLVVPPKASSPCITPSPSNIANLVESCMLELGPCKESTQHFMSSHMSLRRPMELSEGFGLSQFFDNEEGDQSFKVEYQKVYDEFIRKSPSALEITPIKIAILDTGVDGDHPIFDSHRELKGTRNFYDASRKKTPDRHGHGTFAASLILDYAPDADLYVIKIADKENSSPEARVVVDAINHAVDVWKVDVISMSFGWPSDDFDGQEDLQAAIDKAHAQQVLMFAAASNDGGRMGRAYPASCPEVICVHSTDTLGNRSRFSPTAQGGTINLATVGQSVYSAWLDDSYVCRSGTSYATPILVGISSFLLHYARLNVPEIATKLKRKKNMESLLKRCAQHGADYAPRDDYFFVELSQNKHNLFGGNLDGINYEFVKASKR</sequence>
<dbReference type="Pfam" id="PF00082">
    <property type="entry name" value="Peptidase_S8"/>
    <property type="match status" value="1"/>
</dbReference>
<dbReference type="Gene3D" id="3.40.50.200">
    <property type="entry name" value="Peptidase S8/S53 domain"/>
    <property type="match status" value="1"/>
</dbReference>
<feature type="active site" description="Charge relay system" evidence="5">
    <location>
        <position position="564"/>
    </location>
</feature>
<gene>
    <name evidence="8" type="ORF">CMUS01_08228</name>
</gene>
<feature type="domain" description="Peptidase S8/S53" evidence="6">
    <location>
        <begin position="522"/>
        <end position="732"/>
    </location>
</feature>
<feature type="non-terminal residue" evidence="8">
    <location>
        <position position="801"/>
    </location>
</feature>
<dbReference type="PANTHER" id="PTHR43806">
    <property type="entry name" value="PEPTIDASE S8"/>
    <property type="match status" value="1"/>
</dbReference>
<dbReference type="InterPro" id="IPR000209">
    <property type="entry name" value="Peptidase_S8/S53_dom"/>
</dbReference>
<reference evidence="8" key="1">
    <citation type="journal article" date="2020" name="Phytopathology">
        <title>Genome Sequence Resources of Colletotrichum truncatum, C. plurivorum, C. musicola, and C. sojae: Four Species Pathogenic to Soybean (Glycine max).</title>
        <authorList>
            <person name="Rogerio F."/>
            <person name="Boufleur T.R."/>
            <person name="Ciampi-Guillardi M."/>
            <person name="Sukno S.A."/>
            <person name="Thon M.R."/>
            <person name="Massola Junior N.S."/>
            <person name="Baroncelli R."/>
        </authorList>
    </citation>
    <scope>NUCLEOTIDE SEQUENCE</scope>
    <source>
        <strain evidence="8">LFN0074</strain>
    </source>
</reference>
<evidence type="ECO:0000256" key="4">
    <source>
        <dbReference type="ARBA" id="ARBA00022825"/>
    </source>
</evidence>
<dbReference type="InterPro" id="IPR023827">
    <property type="entry name" value="Peptidase_S8_Asp-AS"/>
</dbReference>
<accession>A0A8H6NDV9</accession>